<organism evidence="7 8">
    <name type="scientific">Streptomyces pyxinicus</name>
    <dbReference type="NCBI Taxonomy" id="2970331"/>
    <lineage>
        <taxon>Bacteria</taxon>
        <taxon>Bacillati</taxon>
        <taxon>Actinomycetota</taxon>
        <taxon>Actinomycetes</taxon>
        <taxon>Kitasatosporales</taxon>
        <taxon>Streptomycetaceae</taxon>
        <taxon>Streptomyces</taxon>
    </lineage>
</organism>
<comment type="function">
    <text evidence="1 6">Exhibits S-adenosyl-L-methionine-dependent methyltransferase activity.</text>
</comment>
<keyword evidence="4 7" id="KW-0808">Transferase</keyword>
<dbReference type="GO" id="GO:0032259">
    <property type="term" value="P:methylation"/>
    <property type="evidence" value="ECO:0007669"/>
    <property type="project" value="UniProtKB-KW"/>
</dbReference>
<comment type="similarity">
    <text evidence="2 6">Belongs to the UPF0677 family.</text>
</comment>
<comment type="caution">
    <text evidence="7">The sequence shown here is derived from an EMBL/GenBank/DDBJ whole genome shotgun (WGS) entry which is preliminary data.</text>
</comment>
<dbReference type="PANTHER" id="PTHR43619">
    <property type="entry name" value="S-ADENOSYL-L-METHIONINE-DEPENDENT METHYLTRANSFERASE YKTD-RELATED"/>
    <property type="match status" value="1"/>
</dbReference>
<dbReference type="Pfam" id="PF04072">
    <property type="entry name" value="LCM"/>
    <property type="match status" value="1"/>
</dbReference>
<dbReference type="InterPro" id="IPR011610">
    <property type="entry name" value="SAM_mthyl_Trfase_ML2640-like"/>
</dbReference>
<keyword evidence="3 6" id="KW-0489">Methyltransferase</keyword>
<sequence>MVDLQTPSVGVGQTALFIAWMRQLESERPDALFRDPLAGAMLGALAEDPVLADVAEVIKQTHTSAAGFPTYFAVRTRFFDDEILAGLGSGIRQVVTLAAGVDGRTVRLDLPAGTRWFEVELPEMTRFKDALIERSGLPLACERRGVAADLREDWPQALRAAGFDPAQPTVWLVEGLLMYLTDTANETLLAGLTELSAPGSRLMLEHLKAAMLEEAGRPVRERVEEQGARWLSARDDIEEWLGGHGWRARVHAGDDPRIGHGRTVAPLPACWLATATLTGPAR</sequence>
<dbReference type="SUPFAM" id="SSF53335">
    <property type="entry name" value="S-adenosyl-L-methionine-dependent methyltransferases"/>
    <property type="match status" value="1"/>
</dbReference>
<gene>
    <name evidence="7" type="ORF">NX794_26010</name>
</gene>
<reference evidence="7 8" key="1">
    <citation type="submission" date="2022-08" db="EMBL/GenBank/DDBJ databases">
        <authorList>
            <person name="Somphong A."/>
            <person name="Phongsopitanun W."/>
        </authorList>
    </citation>
    <scope>NUCLEOTIDE SEQUENCE [LARGE SCALE GENOMIC DNA]</scope>
    <source>
        <strain evidence="7 8">LP11</strain>
    </source>
</reference>
<dbReference type="GO" id="GO:0008168">
    <property type="term" value="F:methyltransferase activity"/>
    <property type="evidence" value="ECO:0007669"/>
    <property type="project" value="UniProtKB-KW"/>
</dbReference>
<protein>
    <recommendedName>
        <fullName evidence="6">S-adenosyl-L-methionine-dependent methyltransferase</fullName>
        <ecNumber evidence="6">2.1.1.-</ecNumber>
    </recommendedName>
</protein>
<dbReference type="RefSeq" id="WP_258781408.1">
    <property type="nucleotide sequence ID" value="NZ_JANUGP010000023.1"/>
</dbReference>
<evidence type="ECO:0000313" key="8">
    <source>
        <dbReference type="Proteomes" id="UP001205612"/>
    </source>
</evidence>
<dbReference type="Proteomes" id="UP001205612">
    <property type="component" value="Unassembled WGS sequence"/>
</dbReference>
<dbReference type="PANTHER" id="PTHR43619:SF2">
    <property type="entry name" value="S-ADENOSYL-L-METHIONINE-DEPENDENT METHYLTRANSFERASES SUPERFAMILY PROTEIN"/>
    <property type="match status" value="1"/>
</dbReference>
<dbReference type="NCBIfam" id="TIGR00027">
    <property type="entry name" value="mthyl_TIGR00027"/>
    <property type="match status" value="1"/>
</dbReference>
<evidence type="ECO:0000256" key="4">
    <source>
        <dbReference type="ARBA" id="ARBA00022679"/>
    </source>
</evidence>
<dbReference type="EC" id="2.1.1.-" evidence="6"/>
<evidence type="ECO:0000256" key="6">
    <source>
        <dbReference type="RuleBase" id="RU362030"/>
    </source>
</evidence>
<dbReference type="Gene3D" id="3.40.50.150">
    <property type="entry name" value="Vaccinia Virus protein VP39"/>
    <property type="match status" value="1"/>
</dbReference>
<dbReference type="InterPro" id="IPR029063">
    <property type="entry name" value="SAM-dependent_MTases_sf"/>
</dbReference>
<proteinExistence type="inferred from homology"/>
<dbReference type="InterPro" id="IPR007213">
    <property type="entry name" value="Ppm1/Ppm2/Tcmp"/>
</dbReference>
<keyword evidence="8" id="KW-1185">Reference proteome</keyword>
<evidence type="ECO:0000256" key="2">
    <source>
        <dbReference type="ARBA" id="ARBA00008138"/>
    </source>
</evidence>
<dbReference type="EMBL" id="JANUGP010000023">
    <property type="protein sequence ID" value="MCS0604643.1"/>
    <property type="molecule type" value="Genomic_DNA"/>
</dbReference>
<name>A0ABT2B7Y5_9ACTN</name>
<evidence type="ECO:0000256" key="1">
    <source>
        <dbReference type="ARBA" id="ARBA00003907"/>
    </source>
</evidence>
<evidence type="ECO:0000313" key="7">
    <source>
        <dbReference type="EMBL" id="MCS0604643.1"/>
    </source>
</evidence>
<evidence type="ECO:0000256" key="3">
    <source>
        <dbReference type="ARBA" id="ARBA00022603"/>
    </source>
</evidence>
<keyword evidence="5 6" id="KW-0949">S-adenosyl-L-methionine</keyword>
<accession>A0ABT2B7Y5</accession>
<evidence type="ECO:0000256" key="5">
    <source>
        <dbReference type="ARBA" id="ARBA00022691"/>
    </source>
</evidence>